<evidence type="ECO:0000313" key="2">
    <source>
        <dbReference type="Proteomes" id="UP000507470"/>
    </source>
</evidence>
<keyword evidence="2" id="KW-1185">Reference proteome</keyword>
<dbReference type="EMBL" id="CACVKT020002956">
    <property type="protein sequence ID" value="CAC5380981.1"/>
    <property type="molecule type" value="Genomic_DNA"/>
</dbReference>
<name>A0A6J8BC34_MYTCO</name>
<reference evidence="1 2" key="1">
    <citation type="submission" date="2020-06" db="EMBL/GenBank/DDBJ databases">
        <authorList>
            <person name="Li R."/>
            <person name="Bekaert M."/>
        </authorList>
    </citation>
    <scope>NUCLEOTIDE SEQUENCE [LARGE SCALE GENOMIC DNA]</scope>
    <source>
        <strain evidence="2">wild</strain>
    </source>
</reference>
<dbReference type="PANTHER" id="PTHR47510">
    <property type="entry name" value="REVERSE TRANSCRIPTASE DOMAIN-CONTAINING PROTEIN"/>
    <property type="match status" value="1"/>
</dbReference>
<organism evidence="1 2">
    <name type="scientific">Mytilus coruscus</name>
    <name type="common">Sea mussel</name>
    <dbReference type="NCBI Taxonomy" id="42192"/>
    <lineage>
        <taxon>Eukaryota</taxon>
        <taxon>Metazoa</taxon>
        <taxon>Spiralia</taxon>
        <taxon>Lophotrochozoa</taxon>
        <taxon>Mollusca</taxon>
        <taxon>Bivalvia</taxon>
        <taxon>Autobranchia</taxon>
        <taxon>Pteriomorphia</taxon>
        <taxon>Mytilida</taxon>
        <taxon>Mytiloidea</taxon>
        <taxon>Mytilidae</taxon>
        <taxon>Mytilinae</taxon>
        <taxon>Mytilus</taxon>
    </lineage>
</organism>
<dbReference type="PANTHER" id="PTHR47510:SF3">
    <property type="entry name" value="ENDO_EXONUCLEASE_PHOSPHATASE DOMAIN-CONTAINING PROTEIN"/>
    <property type="match status" value="1"/>
</dbReference>
<evidence type="ECO:0008006" key="3">
    <source>
        <dbReference type="Google" id="ProtNLM"/>
    </source>
</evidence>
<dbReference type="AlphaFoldDB" id="A0A6J8BC34"/>
<accession>A0A6J8BC34</accession>
<protein>
    <recommendedName>
        <fullName evidence="3">Reverse transcriptase domain-containing protein</fullName>
    </recommendedName>
</protein>
<dbReference type="Proteomes" id="UP000507470">
    <property type="component" value="Unassembled WGS sequence"/>
</dbReference>
<sequence length="271" mass="31691">MTDLTGGYIWSNSSPIKFRDALCHPLCKAKIDDFLKQDFDSEKAATQFTDILKLAASKACILKKSMKNKKKTNKCKYFDSDLKRIRTFLMDKGALLSKYPFNPIIRGLYFKCYREYTKLRRYKKRHFKQQVLDQLDQLRDHDPKKYWKLINSLKERKNDNTLDSAKPEEWHEFFSELNKPSNLHSNRIHEIRSEVEKLEKVKQFCELDFRISNTEIANSVRKLKNGKASGLDGIPAEMLKAGSSVLVPLLQKLYNIVFSTDVIIYNGLQHI</sequence>
<gene>
    <name evidence="1" type="ORF">MCOR_16899</name>
</gene>
<evidence type="ECO:0000313" key="1">
    <source>
        <dbReference type="EMBL" id="CAC5380981.1"/>
    </source>
</evidence>
<proteinExistence type="predicted"/>
<dbReference type="OrthoDB" id="6158878at2759"/>